<evidence type="ECO:0000256" key="4">
    <source>
        <dbReference type="ARBA" id="ARBA00023136"/>
    </source>
</evidence>
<dbReference type="Gene3D" id="1.20.120.550">
    <property type="entry name" value="Membrane associated eicosanoid/glutathione metabolism-like domain"/>
    <property type="match status" value="1"/>
</dbReference>
<dbReference type="AlphaFoldDB" id="A0A972VXL4"/>
<proteinExistence type="predicted"/>
<gene>
    <name evidence="6" type="ORF">HQ497_02645</name>
</gene>
<comment type="caution">
    <text evidence="6">The sequence shown here is derived from an EMBL/GenBank/DDBJ whole genome shotgun (WGS) entry which is preliminary data.</text>
</comment>
<feature type="transmembrane region" description="Helical" evidence="5">
    <location>
        <begin position="111"/>
        <end position="129"/>
    </location>
</feature>
<keyword evidence="2 5" id="KW-0812">Transmembrane</keyword>
<organism evidence="6 7">
    <name type="scientific">SAR86 cluster bacterium</name>
    <dbReference type="NCBI Taxonomy" id="2030880"/>
    <lineage>
        <taxon>Bacteria</taxon>
        <taxon>Pseudomonadati</taxon>
        <taxon>Pseudomonadota</taxon>
        <taxon>Gammaproteobacteria</taxon>
        <taxon>SAR86 cluster</taxon>
    </lineage>
</organism>
<keyword evidence="3 5" id="KW-1133">Transmembrane helix</keyword>
<name>A0A972VXL4_9GAMM</name>
<dbReference type="SUPFAM" id="SSF161084">
    <property type="entry name" value="MAPEG domain-like"/>
    <property type="match status" value="1"/>
</dbReference>
<evidence type="ECO:0000313" key="7">
    <source>
        <dbReference type="Proteomes" id="UP000754644"/>
    </source>
</evidence>
<evidence type="ECO:0000313" key="6">
    <source>
        <dbReference type="EMBL" id="NQV64240.1"/>
    </source>
</evidence>
<comment type="subcellular location">
    <subcellularLocation>
        <location evidence="1">Membrane</location>
    </subcellularLocation>
</comment>
<dbReference type="GO" id="GO:0016020">
    <property type="term" value="C:membrane"/>
    <property type="evidence" value="ECO:0007669"/>
    <property type="project" value="UniProtKB-SubCell"/>
</dbReference>
<evidence type="ECO:0000256" key="5">
    <source>
        <dbReference type="SAM" id="Phobius"/>
    </source>
</evidence>
<evidence type="ECO:0000256" key="3">
    <source>
        <dbReference type="ARBA" id="ARBA00022989"/>
    </source>
</evidence>
<dbReference type="PANTHER" id="PTHR35371:SF1">
    <property type="entry name" value="BLR7753 PROTEIN"/>
    <property type="match status" value="1"/>
</dbReference>
<keyword evidence="4 5" id="KW-0472">Membrane</keyword>
<dbReference type="InterPro" id="IPR023352">
    <property type="entry name" value="MAPEG-like_dom_sf"/>
</dbReference>
<protein>
    <submittedName>
        <fullName evidence="6">MAPEG family protein</fullName>
    </submittedName>
</protein>
<sequence>MMTVELTMLVFSAGLLLVILLVQGTFGVLSNGLAAQAGPRDGLPDPSVVHARVTRLRANMIENLLLFAPIVLVAHAIGVSNETTILGAQLFFGARLAHAVIYMAGWPWIRPAAFAVALAGTLMIASQLFG</sequence>
<dbReference type="Pfam" id="PF01124">
    <property type="entry name" value="MAPEG"/>
    <property type="match status" value="1"/>
</dbReference>
<dbReference type="InterPro" id="IPR001129">
    <property type="entry name" value="Membr-assoc_MAPEG"/>
</dbReference>
<dbReference type="EMBL" id="JABMOJ010000092">
    <property type="protein sequence ID" value="NQV64240.1"/>
    <property type="molecule type" value="Genomic_DNA"/>
</dbReference>
<dbReference type="PANTHER" id="PTHR35371">
    <property type="entry name" value="INNER MEMBRANE PROTEIN"/>
    <property type="match status" value="1"/>
</dbReference>
<evidence type="ECO:0000256" key="1">
    <source>
        <dbReference type="ARBA" id="ARBA00004370"/>
    </source>
</evidence>
<evidence type="ECO:0000256" key="2">
    <source>
        <dbReference type="ARBA" id="ARBA00022692"/>
    </source>
</evidence>
<accession>A0A972VXL4</accession>
<feature type="transmembrane region" description="Helical" evidence="5">
    <location>
        <begin position="58"/>
        <end position="78"/>
    </location>
</feature>
<reference evidence="6" key="1">
    <citation type="submission" date="2020-05" db="EMBL/GenBank/DDBJ databases">
        <title>Sulfur intermediates as new biogeochemical hubs in an aquatic model microbial ecosystem.</title>
        <authorList>
            <person name="Vigneron A."/>
        </authorList>
    </citation>
    <scope>NUCLEOTIDE SEQUENCE</scope>
    <source>
        <strain evidence="6">Bin.250</strain>
    </source>
</reference>
<dbReference type="Proteomes" id="UP000754644">
    <property type="component" value="Unassembled WGS sequence"/>
</dbReference>